<sequence length="102" mass="11482">MFSATTCATFVSKVVHACVHSDIGDFIWPKFFTQHRTRLPVEVLHTALRGRLYEEDGVSREPPLYSSIDCPRRRGVPGVPPARLASHHYLKSSSEGSLLFKE</sequence>
<organism evidence="1 2">
    <name type="scientific">Hyalomma asiaticum</name>
    <name type="common">Tick</name>
    <dbReference type="NCBI Taxonomy" id="266040"/>
    <lineage>
        <taxon>Eukaryota</taxon>
        <taxon>Metazoa</taxon>
        <taxon>Ecdysozoa</taxon>
        <taxon>Arthropoda</taxon>
        <taxon>Chelicerata</taxon>
        <taxon>Arachnida</taxon>
        <taxon>Acari</taxon>
        <taxon>Parasitiformes</taxon>
        <taxon>Ixodida</taxon>
        <taxon>Ixodoidea</taxon>
        <taxon>Ixodidae</taxon>
        <taxon>Hyalomminae</taxon>
        <taxon>Hyalomma</taxon>
    </lineage>
</organism>
<reference evidence="1" key="1">
    <citation type="submission" date="2020-05" db="EMBL/GenBank/DDBJ databases">
        <title>Large-scale comparative analyses of tick genomes elucidate their genetic diversity and vector capacities.</title>
        <authorList>
            <person name="Jia N."/>
            <person name="Wang J."/>
            <person name="Shi W."/>
            <person name="Du L."/>
            <person name="Sun Y."/>
            <person name="Zhan W."/>
            <person name="Jiang J."/>
            <person name="Wang Q."/>
            <person name="Zhang B."/>
            <person name="Ji P."/>
            <person name="Sakyi L.B."/>
            <person name="Cui X."/>
            <person name="Yuan T."/>
            <person name="Jiang B."/>
            <person name="Yang W."/>
            <person name="Lam T.T.-Y."/>
            <person name="Chang Q."/>
            <person name="Ding S."/>
            <person name="Wang X."/>
            <person name="Zhu J."/>
            <person name="Ruan X."/>
            <person name="Zhao L."/>
            <person name="Wei J."/>
            <person name="Que T."/>
            <person name="Du C."/>
            <person name="Cheng J."/>
            <person name="Dai P."/>
            <person name="Han X."/>
            <person name="Huang E."/>
            <person name="Gao Y."/>
            <person name="Liu J."/>
            <person name="Shao H."/>
            <person name="Ye R."/>
            <person name="Li L."/>
            <person name="Wei W."/>
            <person name="Wang X."/>
            <person name="Wang C."/>
            <person name="Yang T."/>
            <person name="Huo Q."/>
            <person name="Li W."/>
            <person name="Guo W."/>
            <person name="Chen H."/>
            <person name="Zhou L."/>
            <person name="Ni X."/>
            <person name="Tian J."/>
            <person name="Zhou Y."/>
            <person name="Sheng Y."/>
            <person name="Liu T."/>
            <person name="Pan Y."/>
            <person name="Xia L."/>
            <person name="Li J."/>
            <person name="Zhao F."/>
            <person name="Cao W."/>
        </authorList>
    </citation>
    <scope>NUCLEOTIDE SEQUENCE</scope>
    <source>
        <strain evidence="1">Hyas-2018</strain>
    </source>
</reference>
<keyword evidence="2" id="KW-1185">Reference proteome</keyword>
<evidence type="ECO:0000313" key="1">
    <source>
        <dbReference type="EMBL" id="KAH6943083.1"/>
    </source>
</evidence>
<evidence type="ECO:0000313" key="2">
    <source>
        <dbReference type="Proteomes" id="UP000821845"/>
    </source>
</evidence>
<proteinExistence type="predicted"/>
<comment type="caution">
    <text evidence="1">The sequence shown here is derived from an EMBL/GenBank/DDBJ whole genome shotgun (WGS) entry which is preliminary data.</text>
</comment>
<dbReference type="Proteomes" id="UP000821845">
    <property type="component" value="Chromosome 10"/>
</dbReference>
<name>A0ACB7TAC5_HYAAI</name>
<protein>
    <submittedName>
        <fullName evidence="1">Uncharacterized protein</fullName>
    </submittedName>
</protein>
<gene>
    <name evidence="1" type="ORF">HPB50_015630</name>
</gene>
<accession>A0ACB7TAC5</accession>
<dbReference type="EMBL" id="CM023490">
    <property type="protein sequence ID" value="KAH6943083.1"/>
    <property type="molecule type" value="Genomic_DNA"/>
</dbReference>